<proteinExistence type="predicted"/>
<reference evidence="3" key="1">
    <citation type="submission" date="2013-06" db="EMBL/GenBank/DDBJ databases">
        <authorList>
            <person name="Zhao Q."/>
        </authorList>
    </citation>
    <scope>NUCLEOTIDE SEQUENCE</scope>
    <source>
        <strain evidence="3">cv. W1943</strain>
    </source>
</reference>
<feature type="region of interest" description="Disordered" evidence="1">
    <location>
        <begin position="1"/>
        <end position="63"/>
    </location>
</feature>
<accession>A0A0E0Q085</accession>
<name>A0A0E0Q085_ORYRU</name>
<dbReference type="EnsemblPlants" id="ORUFI06G22740.1">
    <property type="protein sequence ID" value="ORUFI06G22740.1"/>
    <property type="gene ID" value="ORUFI06G22740"/>
</dbReference>
<evidence type="ECO:0000313" key="3">
    <source>
        <dbReference type="Proteomes" id="UP000008022"/>
    </source>
</evidence>
<protein>
    <submittedName>
        <fullName evidence="2">Uncharacterized protein</fullName>
    </submittedName>
</protein>
<dbReference type="Proteomes" id="UP000008022">
    <property type="component" value="Unassembled WGS sequence"/>
</dbReference>
<organism evidence="2 3">
    <name type="scientific">Oryza rufipogon</name>
    <name type="common">Brownbeard rice</name>
    <name type="synonym">Asian wild rice</name>
    <dbReference type="NCBI Taxonomy" id="4529"/>
    <lineage>
        <taxon>Eukaryota</taxon>
        <taxon>Viridiplantae</taxon>
        <taxon>Streptophyta</taxon>
        <taxon>Embryophyta</taxon>
        <taxon>Tracheophyta</taxon>
        <taxon>Spermatophyta</taxon>
        <taxon>Magnoliopsida</taxon>
        <taxon>Liliopsida</taxon>
        <taxon>Poales</taxon>
        <taxon>Poaceae</taxon>
        <taxon>BOP clade</taxon>
        <taxon>Oryzoideae</taxon>
        <taxon>Oryzeae</taxon>
        <taxon>Oryzinae</taxon>
        <taxon>Oryza</taxon>
    </lineage>
</organism>
<keyword evidence="3" id="KW-1185">Reference proteome</keyword>
<dbReference type="HOGENOM" id="CLU_2610286_0_0_1"/>
<sequence length="79" mass="8176">MWRVTGAAAARPHGGGEVGSDCAAGDRGSDGRVARLRQKTAATVRHTSEDGDGQATRRKRKTVTAVQWTTGTVAASPLS</sequence>
<reference evidence="2" key="2">
    <citation type="submission" date="2015-06" db="UniProtKB">
        <authorList>
            <consortium name="EnsemblPlants"/>
        </authorList>
    </citation>
    <scope>IDENTIFICATION</scope>
</reference>
<evidence type="ECO:0000256" key="1">
    <source>
        <dbReference type="SAM" id="MobiDB-lite"/>
    </source>
</evidence>
<evidence type="ECO:0000313" key="2">
    <source>
        <dbReference type="EnsemblPlants" id="ORUFI06G22740.1"/>
    </source>
</evidence>
<dbReference type="Gramene" id="ORUFI06G22740.1">
    <property type="protein sequence ID" value="ORUFI06G22740.1"/>
    <property type="gene ID" value="ORUFI06G22740"/>
</dbReference>
<dbReference type="AlphaFoldDB" id="A0A0E0Q085"/>